<evidence type="ECO:0000256" key="8">
    <source>
        <dbReference type="ARBA" id="ARBA00023295"/>
    </source>
</evidence>
<feature type="region of interest" description="Disordered" evidence="11">
    <location>
        <begin position="768"/>
        <end position="881"/>
    </location>
</feature>
<dbReference type="InterPro" id="IPR000253">
    <property type="entry name" value="FHA_dom"/>
</dbReference>
<evidence type="ECO:0000256" key="2">
    <source>
        <dbReference type="ARBA" id="ARBA00010579"/>
    </source>
</evidence>
<evidence type="ECO:0000256" key="12">
    <source>
        <dbReference type="SAM" id="SignalP"/>
    </source>
</evidence>
<feature type="region of interest" description="Disordered" evidence="11">
    <location>
        <begin position="567"/>
        <end position="613"/>
    </location>
</feature>
<evidence type="ECO:0000256" key="1">
    <source>
        <dbReference type="ARBA" id="ARBA00004191"/>
    </source>
</evidence>
<comment type="similarity">
    <text evidence="2">Belongs to the SUN family.</text>
</comment>
<evidence type="ECO:0000256" key="9">
    <source>
        <dbReference type="ARBA" id="ARBA00023316"/>
    </source>
</evidence>
<feature type="compositionally biased region" description="Polar residues" evidence="11">
    <location>
        <begin position="595"/>
        <end position="610"/>
    </location>
</feature>
<dbReference type="InterPro" id="IPR051526">
    <property type="entry name" value="Beta-Glucosidase_SUN"/>
</dbReference>
<evidence type="ECO:0000256" key="11">
    <source>
        <dbReference type="SAM" id="MobiDB-lite"/>
    </source>
</evidence>
<evidence type="ECO:0000256" key="7">
    <source>
        <dbReference type="ARBA" id="ARBA00023277"/>
    </source>
</evidence>
<name>A0A2G7FZ13_9EURO</name>
<evidence type="ECO:0000256" key="5">
    <source>
        <dbReference type="ARBA" id="ARBA00022729"/>
    </source>
</evidence>
<dbReference type="PANTHER" id="PTHR31316:SF0">
    <property type="entry name" value="SECRETED BETA-GLUCOSIDASE SIM1-RELATED"/>
    <property type="match status" value="1"/>
</dbReference>
<dbReference type="GO" id="GO:0009277">
    <property type="term" value="C:fungal-type cell wall"/>
    <property type="evidence" value="ECO:0007669"/>
    <property type="project" value="TreeGrafter"/>
</dbReference>
<keyword evidence="10" id="KW-0624">Polysaccharide degradation</keyword>
<evidence type="ECO:0000256" key="6">
    <source>
        <dbReference type="ARBA" id="ARBA00022801"/>
    </source>
</evidence>
<evidence type="ECO:0000313" key="15">
    <source>
        <dbReference type="Proteomes" id="UP000231358"/>
    </source>
</evidence>
<comment type="caution">
    <text evidence="14">The sequence shown here is derived from an EMBL/GenBank/DDBJ whole genome shotgun (WGS) entry which is preliminary data.</text>
</comment>
<feature type="compositionally biased region" description="Low complexity" evidence="11">
    <location>
        <begin position="794"/>
        <end position="809"/>
    </location>
</feature>
<dbReference type="InterPro" id="IPR005556">
    <property type="entry name" value="SUN"/>
</dbReference>
<gene>
    <name evidence="14" type="ORF">AARAC_001765</name>
</gene>
<keyword evidence="7" id="KW-0119">Carbohydrate metabolism</keyword>
<dbReference type="EMBL" id="NEXV01000298">
    <property type="protein sequence ID" value="PIG85824.1"/>
    <property type="molecule type" value="Genomic_DNA"/>
</dbReference>
<feature type="chain" id="PRO_5013654309" evidence="12">
    <location>
        <begin position="20"/>
        <end position="1017"/>
    </location>
</feature>
<sequence length="1017" mass="110618">MKFNSVALTLATAGSLVAGQHHNAHRHHHKRTVDTQVIEANGATVVQYEFQGQAVSSEFVCNGIRDGKLRYKDGQPVVDACQSSAPVSSSSSTAAAAPTEAPAEFVETSSSATPASSSSASATSSSAASSSTPTKSSSSGAKGLDSDFPDGEIDCGTFPSDYGAVALDYLELGGWSGIQYVTIADEVVSKIVTAVTGDSCTTGAMCSYACPAGYQKSQWPSTQGATGQSIGGLECKNGKLYLTNPTLSKKLCIEGVGGVHAQNNLGEEIAICRTDYPGTESETIPLALGDNELQPLTCPDGETYFKWQGKVTSAQYYVNPKGTSTKQGCQWGDGSEPIGNWAPINLGVGQNNGKWLSIFQNSPTTTVKLNFNIKIQGDNLSGSCKYENGKFISETGSNDSGCTSVVELPDPRRRLSNASRAVSVHFRAGRETLRSGQFCASQPPGLRSGRSIDVHSLAVTRLVRLFFFYLPFSSLDSSSIERVPTRPRRDLELNSIRFRLIRAYRKLANCLEDASHIMESSPPRSSSTASVAGVKRPAALLPAFEPLSSSPSLPRPQKRVARDDHGIVSTYPTPVPTSSTHIMSSSPPRMASRRTLTSSNSERTPLSTVPTMMLPETGEPLLMGRSSASCHHQLAANRMISRVHVKATYKPAPNPFDRDRVEIMCMGWNGIKLHCQGKTYDLAKGKTFTSDIKDADIMIDVHDARVLVQWPRNERKDYASTDSEQTWEEATPRRNRQSRRSLHDIKSLIPPSSPLYTPTRARNAVVVYEDEPSPVRRKSSGDALLSEASLQSTSSVGDLLQSSQSSDLSDLSKPDDLSDHDEENDPIVHSFGPFGDNLLPRMASFTADGSPLCPSRPRNQHPAEPLRPAHPPRQPSKPAERVDLALSKPLDESFERVQNHAINQLAFSRLSSTPFSTILNNLPPSLWRRDTHSREGPTQNEIRVIIDTTKCIGKVAREGKDAAGKPLESEYYYIPDYDDDTMRREAVVHDLRKPGLRNCRKQHKVCLLDNKGLLKHN</sequence>
<dbReference type="Proteomes" id="UP000231358">
    <property type="component" value="Unassembled WGS sequence"/>
</dbReference>
<accession>A0A2G7FZ13</accession>
<dbReference type="AlphaFoldDB" id="A0A2G7FZ13"/>
<feature type="region of interest" description="Disordered" evidence="11">
    <location>
        <begin position="717"/>
        <end position="756"/>
    </location>
</feature>
<comment type="subcellular location">
    <subcellularLocation>
        <location evidence="1">Secreted</location>
        <location evidence="1">Cell wall</location>
    </subcellularLocation>
</comment>
<dbReference type="STRING" id="656916.A0A2G7FZ13"/>
<keyword evidence="15" id="KW-1185">Reference proteome</keyword>
<dbReference type="GO" id="GO:0031505">
    <property type="term" value="P:fungal-type cell wall organization"/>
    <property type="evidence" value="ECO:0007669"/>
    <property type="project" value="TreeGrafter"/>
</dbReference>
<feature type="compositionally biased region" description="Low complexity" evidence="11">
    <location>
        <begin position="568"/>
        <end position="594"/>
    </location>
</feature>
<feature type="signal peptide" evidence="12">
    <location>
        <begin position="1"/>
        <end position="19"/>
    </location>
</feature>
<dbReference type="CDD" id="cd22699">
    <property type="entry name" value="FHA_PLM2-like"/>
    <property type="match status" value="1"/>
</dbReference>
<dbReference type="GO" id="GO:0009986">
    <property type="term" value="C:cell surface"/>
    <property type="evidence" value="ECO:0007669"/>
    <property type="project" value="TreeGrafter"/>
</dbReference>
<evidence type="ECO:0000313" key="14">
    <source>
        <dbReference type="EMBL" id="PIG85824.1"/>
    </source>
</evidence>
<reference evidence="14 15" key="1">
    <citation type="submission" date="2017-05" db="EMBL/GenBank/DDBJ databases">
        <title>Genome sequence for an aflatoxigenic pathogen of Argentinian peanut, Aspergillus arachidicola.</title>
        <authorList>
            <person name="Moore G."/>
            <person name="Beltz S.B."/>
            <person name="Mack B.M."/>
        </authorList>
    </citation>
    <scope>NUCLEOTIDE SEQUENCE [LARGE SCALE GENOMIC DNA]</scope>
    <source>
        <strain evidence="14 15">CBS 117610</strain>
    </source>
</reference>
<evidence type="ECO:0000256" key="4">
    <source>
        <dbReference type="ARBA" id="ARBA00022525"/>
    </source>
</evidence>
<evidence type="ECO:0000259" key="13">
    <source>
        <dbReference type="PROSITE" id="PS50006"/>
    </source>
</evidence>
<protein>
    <submittedName>
        <fullName evidence="14">SUN domain protein (Uth1)</fullName>
    </submittedName>
</protein>
<dbReference type="GO" id="GO:0000272">
    <property type="term" value="P:polysaccharide catabolic process"/>
    <property type="evidence" value="ECO:0007669"/>
    <property type="project" value="UniProtKB-KW"/>
</dbReference>
<dbReference type="PROSITE" id="PS50006">
    <property type="entry name" value="FHA_DOMAIN"/>
    <property type="match status" value="1"/>
</dbReference>
<organism evidence="14 15">
    <name type="scientific">Aspergillus arachidicola</name>
    <dbReference type="NCBI Taxonomy" id="656916"/>
    <lineage>
        <taxon>Eukaryota</taxon>
        <taxon>Fungi</taxon>
        <taxon>Dikarya</taxon>
        <taxon>Ascomycota</taxon>
        <taxon>Pezizomycotina</taxon>
        <taxon>Eurotiomycetes</taxon>
        <taxon>Eurotiomycetidae</taxon>
        <taxon>Eurotiales</taxon>
        <taxon>Aspergillaceae</taxon>
        <taxon>Aspergillus</taxon>
        <taxon>Aspergillus subgen. Circumdati</taxon>
    </lineage>
</organism>
<dbReference type="Pfam" id="PF03856">
    <property type="entry name" value="SUN"/>
    <property type="match status" value="1"/>
</dbReference>
<keyword evidence="6" id="KW-0378">Hydrolase</keyword>
<evidence type="ECO:0000256" key="10">
    <source>
        <dbReference type="ARBA" id="ARBA00023326"/>
    </source>
</evidence>
<keyword evidence="4" id="KW-0964">Secreted</keyword>
<keyword evidence="5 12" id="KW-0732">Signal</keyword>
<proteinExistence type="inferred from homology"/>
<feature type="compositionally biased region" description="Low complexity" evidence="11">
    <location>
        <begin position="83"/>
        <end position="143"/>
    </location>
</feature>
<feature type="region of interest" description="Disordered" evidence="11">
    <location>
        <begin position="80"/>
        <end position="147"/>
    </location>
</feature>
<dbReference type="PANTHER" id="PTHR31316">
    <property type="entry name" value="BETA-GLUCOSIDASE-LIKE PROTEIN NCA3, MITOCHONDRIAL-RELATED"/>
    <property type="match status" value="1"/>
</dbReference>
<keyword evidence="8" id="KW-0326">Glycosidase</keyword>
<dbReference type="GO" id="GO:0016798">
    <property type="term" value="F:hydrolase activity, acting on glycosyl bonds"/>
    <property type="evidence" value="ECO:0007669"/>
    <property type="project" value="UniProtKB-KW"/>
</dbReference>
<evidence type="ECO:0000256" key="3">
    <source>
        <dbReference type="ARBA" id="ARBA00022512"/>
    </source>
</evidence>
<keyword evidence="9" id="KW-0961">Cell wall biogenesis/degradation</keyword>
<feature type="domain" description="FHA" evidence="13">
    <location>
        <begin position="621"/>
        <end position="674"/>
    </location>
</feature>
<keyword evidence="3" id="KW-0134">Cell wall</keyword>